<dbReference type="PANTHER" id="PTHR46558:SF15">
    <property type="entry name" value="HELIX-TURN-HELIX DOMAIN PROTEIN"/>
    <property type="match status" value="1"/>
</dbReference>
<feature type="transmembrane region" description="Helical" evidence="2">
    <location>
        <begin position="169"/>
        <end position="187"/>
    </location>
</feature>
<dbReference type="PANTHER" id="PTHR46558">
    <property type="entry name" value="TRACRIPTIONAL REGULATORY PROTEIN-RELATED-RELATED"/>
    <property type="match status" value="1"/>
</dbReference>
<dbReference type="AlphaFoldDB" id="A0A1U7NQ36"/>
<dbReference type="Proteomes" id="UP000186705">
    <property type="component" value="Unassembled WGS sequence"/>
</dbReference>
<sequence>MYLGSRLQRLRAQYNWSQQELADQVYVTRQTISNWETGKNYPDLQSLLLLSKIFAISLDDLVKGDLEIMRETIKRSDIHSMYVYTYLMIGLIMAAIIAFGLAIHRFGWPGYLLAIVLYFLSLVVAIRIEKIKKQYDVQTYREISAFMEGKRLNEIETIRESGKRGYQNIFKVVAGALIGILICLVLFH</sequence>
<evidence type="ECO:0000256" key="1">
    <source>
        <dbReference type="ARBA" id="ARBA00023125"/>
    </source>
</evidence>
<gene>
    <name evidence="4" type="ORF">BO225_02285</name>
</gene>
<dbReference type="GO" id="GO:0003677">
    <property type="term" value="F:DNA binding"/>
    <property type="evidence" value="ECO:0007669"/>
    <property type="project" value="UniProtKB-KW"/>
</dbReference>
<feature type="transmembrane region" description="Helical" evidence="2">
    <location>
        <begin position="83"/>
        <end position="102"/>
    </location>
</feature>
<name>A0A1U7NQ36_9FIRM</name>
<evidence type="ECO:0000256" key="2">
    <source>
        <dbReference type="SAM" id="Phobius"/>
    </source>
</evidence>
<protein>
    <recommendedName>
        <fullName evidence="3">HTH cro/C1-type domain-containing protein</fullName>
    </recommendedName>
</protein>
<keyword evidence="2" id="KW-0472">Membrane</keyword>
<dbReference type="STRING" id="1862672.BO225_02285"/>
<keyword evidence="2" id="KW-0812">Transmembrane</keyword>
<dbReference type="EMBL" id="MPKA01000044">
    <property type="protein sequence ID" value="OLU47741.1"/>
    <property type="molecule type" value="Genomic_DNA"/>
</dbReference>
<dbReference type="CDD" id="cd00093">
    <property type="entry name" value="HTH_XRE"/>
    <property type="match status" value="1"/>
</dbReference>
<keyword evidence="5" id="KW-1185">Reference proteome</keyword>
<feature type="transmembrane region" description="Helical" evidence="2">
    <location>
        <begin position="108"/>
        <end position="126"/>
    </location>
</feature>
<accession>A0A1U7NQ36</accession>
<evidence type="ECO:0000313" key="5">
    <source>
        <dbReference type="Proteomes" id="UP000186705"/>
    </source>
</evidence>
<dbReference type="InterPro" id="IPR001387">
    <property type="entry name" value="Cro/C1-type_HTH"/>
</dbReference>
<reference evidence="4 5" key="1">
    <citation type="submission" date="2016-11" db="EMBL/GenBank/DDBJ databases">
        <title>Description of two novel members of the family Erysipelotrichaceae: Ileibacterium lipovorans gen. nov., sp. nov. and Dubosiella newyorkensis, gen. nov., sp. nov.</title>
        <authorList>
            <person name="Cox L.M."/>
            <person name="Sohn J."/>
            <person name="Tyrrell K.L."/>
            <person name="Citron D.M."/>
            <person name="Lawson P.A."/>
            <person name="Patel N.B."/>
            <person name="Iizumi T."/>
            <person name="Perez-Perez G.I."/>
            <person name="Goldstein E.J."/>
            <person name="Blaser M.J."/>
        </authorList>
    </citation>
    <scope>NUCLEOTIDE SEQUENCE [LARGE SCALE GENOMIC DNA]</scope>
    <source>
        <strain evidence="4 5">NYU-BL-A4</strain>
    </source>
</reference>
<evidence type="ECO:0000313" key="4">
    <source>
        <dbReference type="EMBL" id="OLU47741.1"/>
    </source>
</evidence>
<keyword evidence="2" id="KW-1133">Transmembrane helix</keyword>
<dbReference type="Gene3D" id="1.10.260.40">
    <property type="entry name" value="lambda repressor-like DNA-binding domains"/>
    <property type="match status" value="1"/>
</dbReference>
<dbReference type="PROSITE" id="PS50943">
    <property type="entry name" value="HTH_CROC1"/>
    <property type="match status" value="1"/>
</dbReference>
<evidence type="ECO:0000259" key="3">
    <source>
        <dbReference type="PROSITE" id="PS50943"/>
    </source>
</evidence>
<dbReference type="SUPFAM" id="SSF47413">
    <property type="entry name" value="lambda repressor-like DNA-binding domains"/>
    <property type="match status" value="1"/>
</dbReference>
<feature type="domain" description="HTH cro/C1-type" evidence="3">
    <location>
        <begin position="7"/>
        <end position="61"/>
    </location>
</feature>
<comment type="caution">
    <text evidence="4">The sequence shown here is derived from an EMBL/GenBank/DDBJ whole genome shotgun (WGS) entry which is preliminary data.</text>
</comment>
<dbReference type="Pfam" id="PF01381">
    <property type="entry name" value="HTH_3"/>
    <property type="match status" value="1"/>
</dbReference>
<organism evidence="4 5">
    <name type="scientific">Dubosiella newyorkensis</name>
    <dbReference type="NCBI Taxonomy" id="1862672"/>
    <lineage>
        <taxon>Bacteria</taxon>
        <taxon>Bacillati</taxon>
        <taxon>Bacillota</taxon>
        <taxon>Erysipelotrichia</taxon>
        <taxon>Erysipelotrichales</taxon>
        <taxon>Erysipelotrichaceae</taxon>
        <taxon>Dubosiella</taxon>
    </lineage>
</organism>
<keyword evidence="1" id="KW-0238">DNA-binding</keyword>
<dbReference type="InterPro" id="IPR010982">
    <property type="entry name" value="Lambda_DNA-bd_dom_sf"/>
</dbReference>
<proteinExistence type="predicted"/>
<dbReference type="SMART" id="SM00530">
    <property type="entry name" value="HTH_XRE"/>
    <property type="match status" value="1"/>
</dbReference>